<dbReference type="AlphaFoldDB" id="A0A645FEQ2"/>
<sequence>MLLFSQLSAPISLMNHNDSTEIEIGVPESELFIAITVEL</sequence>
<evidence type="ECO:0000313" key="1">
    <source>
        <dbReference type="EMBL" id="MPN12868.1"/>
    </source>
</evidence>
<name>A0A645FEQ2_9ZZZZ</name>
<protein>
    <submittedName>
        <fullName evidence="1">Uncharacterized protein</fullName>
    </submittedName>
</protein>
<gene>
    <name evidence="1" type="ORF">SDC9_160188</name>
</gene>
<accession>A0A645FEQ2</accession>
<proteinExistence type="predicted"/>
<organism evidence="1">
    <name type="scientific">bioreactor metagenome</name>
    <dbReference type="NCBI Taxonomy" id="1076179"/>
    <lineage>
        <taxon>unclassified sequences</taxon>
        <taxon>metagenomes</taxon>
        <taxon>ecological metagenomes</taxon>
    </lineage>
</organism>
<dbReference type="EMBL" id="VSSQ01059286">
    <property type="protein sequence ID" value="MPN12868.1"/>
    <property type="molecule type" value="Genomic_DNA"/>
</dbReference>
<reference evidence="1" key="1">
    <citation type="submission" date="2019-08" db="EMBL/GenBank/DDBJ databases">
        <authorList>
            <person name="Kucharzyk K."/>
            <person name="Murdoch R.W."/>
            <person name="Higgins S."/>
            <person name="Loffler F."/>
        </authorList>
    </citation>
    <scope>NUCLEOTIDE SEQUENCE</scope>
</reference>
<comment type="caution">
    <text evidence="1">The sequence shown here is derived from an EMBL/GenBank/DDBJ whole genome shotgun (WGS) entry which is preliminary data.</text>
</comment>